<gene>
    <name evidence="1" type="ORF">BC353_18450</name>
</gene>
<dbReference type="AlphaFoldDB" id="A0A395TB74"/>
<protein>
    <recommendedName>
        <fullName evidence="3">Lipoprotein</fullName>
    </recommendedName>
</protein>
<evidence type="ECO:0000313" key="1">
    <source>
        <dbReference type="EMBL" id="RGP81908.1"/>
    </source>
</evidence>
<dbReference type="EMBL" id="MCBA01000218">
    <property type="protein sequence ID" value="RGP81908.1"/>
    <property type="molecule type" value="Genomic_DNA"/>
</dbReference>
<evidence type="ECO:0008006" key="3">
    <source>
        <dbReference type="Google" id="ProtNLM"/>
    </source>
</evidence>
<sequence>MEKKLTLSVILFALFGCNGGDSTAITNGTDDNVVEYQSNGLEFTSISSGIDVNIDFYNQLTSVINKSKVDIILDVNNNSIFDDGDVRLKIGNQSLMTNVVYGSEWISGDFILEFNDGGNVVSFRHASGFIIGGNNVFSNDLGSVSYYRKTNNSNLVENKLIVRINNSFTTGSSDVTLVNKVKVSLGNISKNTGANVYVSDGIDSFDYLPEMNLFTQGDTSDNNDDFIGSDKFVDLKSIKITKF</sequence>
<name>A0A395TB74_VIBCL</name>
<reference evidence="1 2" key="1">
    <citation type="journal article" date="2017" name="Emerg. Infect. Dis.">
        <title>Carbapenemase VCC-1-Producing Vibrio cholerae in Coastal Waters of Germany.</title>
        <authorList>
            <person name="Hammerl J.A."/>
            <person name="Jackel C."/>
            <person name="Bortolaia V."/>
            <person name="Schwartz K."/>
            <person name="Bier N."/>
            <person name="Hendriksen R.S."/>
            <person name="Guerra B."/>
            <person name="Strauch E."/>
        </authorList>
    </citation>
    <scope>NUCLEOTIDE SEQUENCE [LARGE SCALE GENOMIC DNA]</scope>
    <source>
        <strain evidence="1 2">VN-2825</strain>
    </source>
</reference>
<comment type="caution">
    <text evidence="1">The sequence shown here is derived from an EMBL/GenBank/DDBJ whole genome shotgun (WGS) entry which is preliminary data.</text>
</comment>
<dbReference type="PROSITE" id="PS51257">
    <property type="entry name" value="PROKAR_LIPOPROTEIN"/>
    <property type="match status" value="1"/>
</dbReference>
<dbReference type="Proteomes" id="UP000266701">
    <property type="component" value="Unassembled WGS sequence"/>
</dbReference>
<evidence type="ECO:0000313" key="2">
    <source>
        <dbReference type="Proteomes" id="UP000266701"/>
    </source>
</evidence>
<proteinExistence type="predicted"/>
<organism evidence="1 2">
    <name type="scientific">Vibrio cholerae</name>
    <dbReference type="NCBI Taxonomy" id="666"/>
    <lineage>
        <taxon>Bacteria</taxon>
        <taxon>Pseudomonadati</taxon>
        <taxon>Pseudomonadota</taxon>
        <taxon>Gammaproteobacteria</taxon>
        <taxon>Vibrionales</taxon>
        <taxon>Vibrionaceae</taxon>
        <taxon>Vibrio</taxon>
    </lineage>
</organism>
<accession>A0A395TB74</accession>